<dbReference type="EMBL" id="QGNW01000114">
    <property type="protein sequence ID" value="RVW95433.1"/>
    <property type="molecule type" value="Genomic_DNA"/>
</dbReference>
<evidence type="ECO:0000313" key="3">
    <source>
        <dbReference type="Proteomes" id="UP000288805"/>
    </source>
</evidence>
<accession>A0A438IFB0</accession>
<dbReference type="OrthoDB" id="1939627at2759"/>
<proteinExistence type="predicted"/>
<reference evidence="2 3" key="1">
    <citation type="journal article" date="2018" name="PLoS Genet.">
        <title>Population sequencing reveals clonal diversity and ancestral inbreeding in the grapevine cultivar Chardonnay.</title>
        <authorList>
            <person name="Roach M.J."/>
            <person name="Johnson D.L."/>
            <person name="Bohlmann J."/>
            <person name="van Vuuren H.J."/>
            <person name="Jones S.J."/>
            <person name="Pretorius I.S."/>
            <person name="Schmidt S.A."/>
            <person name="Borneman A.R."/>
        </authorList>
    </citation>
    <scope>NUCLEOTIDE SEQUENCE [LARGE SCALE GENOMIC DNA]</scope>
    <source>
        <strain evidence="3">cv. Chardonnay</strain>
        <tissue evidence="2">Leaf</tissue>
    </source>
</reference>
<protein>
    <submittedName>
        <fullName evidence="2">Uncharacterized protein</fullName>
    </submittedName>
</protein>
<name>A0A438IFB0_VITVI</name>
<dbReference type="AlphaFoldDB" id="A0A438IFB0"/>
<comment type="caution">
    <text evidence="2">The sequence shown here is derived from an EMBL/GenBank/DDBJ whole genome shotgun (WGS) entry which is preliminary data.</text>
</comment>
<organism evidence="2 3">
    <name type="scientific">Vitis vinifera</name>
    <name type="common">Grape</name>
    <dbReference type="NCBI Taxonomy" id="29760"/>
    <lineage>
        <taxon>Eukaryota</taxon>
        <taxon>Viridiplantae</taxon>
        <taxon>Streptophyta</taxon>
        <taxon>Embryophyta</taxon>
        <taxon>Tracheophyta</taxon>
        <taxon>Spermatophyta</taxon>
        <taxon>Magnoliopsida</taxon>
        <taxon>eudicotyledons</taxon>
        <taxon>Gunneridae</taxon>
        <taxon>Pentapetalae</taxon>
        <taxon>rosids</taxon>
        <taxon>Vitales</taxon>
        <taxon>Vitaceae</taxon>
        <taxon>Viteae</taxon>
        <taxon>Vitis</taxon>
    </lineage>
</organism>
<feature type="region of interest" description="Disordered" evidence="1">
    <location>
        <begin position="1"/>
        <end position="82"/>
    </location>
</feature>
<evidence type="ECO:0000256" key="1">
    <source>
        <dbReference type="SAM" id="MobiDB-lite"/>
    </source>
</evidence>
<feature type="compositionally biased region" description="Basic and acidic residues" evidence="1">
    <location>
        <begin position="34"/>
        <end position="51"/>
    </location>
</feature>
<gene>
    <name evidence="2" type="ORF">CK203_028711</name>
</gene>
<dbReference type="Proteomes" id="UP000288805">
    <property type="component" value="Unassembled WGS sequence"/>
</dbReference>
<feature type="compositionally biased region" description="Pro residues" evidence="1">
    <location>
        <begin position="1"/>
        <end position="11"/>
    </location>
</feature>
<evidence type="ECO:0000313" key="2">
    <source>
        <dbReference type="EMBL" id="RVW95433.1"/>
    </source>
</evidence>
<sequence length="112" mass="12456">MLIEKPNPPFKPSNGRLQKDVGDTAKPSSVLNYEKLEKTKDMESKDHKGDNKGAIMRLSPASKKHDPQGNSNTMATHHHREENTYTKIMIMVGARGVEENGVDNGSYIAVHE</sequence>